<evidence type="ECO:0000256" key="3">
    <source>
        <dbReference type="RuleBase" id="RU361235"/>
    </source>
</evidence>
<comment type="similarity">
    <text evidence="1 3">Belongs to the type-B carboxylesterase/lipase family.</text>
</comment>
<evidence type="ECO:0000313" key="6">
    <source>
        <dbReference type="Proteomes" id="UP000670527"/>
    </source>
</evidence>
<proteinExistence type="inferred from homology"/>
<dbReference type="Proteomes" id="UP000670527">
    <property type="component" value="Unassembled WGS sequence"/>
</dbReference>
<dbReference type="Pfam" id="PF00135">
    <property type="entry name" value="COesterase"/>
    <property type="match status" value="1"/>
</dbReference>
<dbReference type="InterPro" id="IPR019826">
    <property type="entry name" value="Carboxylesterase_B_AS"/>
</dbReference>
<dbReference type="InterPro" id="IPR002018">
    <property type="entry name" value="CarbesteraseB"/>
</dbReference>
<keyword evidence="6" id="KW-1185">Reference proteome</keyword>
<dbReference type="SUPFAM" id="SSF53474">
    <property type="entry name" value="alpha/beta-Hydrolases"/>
    <property type="match status" value="1"/>
</dbReference>
<sequence>MRTLILGFVLLMSHTLQAQQPQPTVRTAAGALHGVIEGDVVSFKGIPYAAAPIGANRWRPPQPFPAWQGVREATQYGADAPQAGWPRGSGLSKTSSEDCLFLNVWAPASATKQSKLPVMVWIHGGGFVFGSGGGPEFTGASFTRRGVLLVSLNYRLGRLGFFAFPALSKEMPNEPKGNYAYMDQIAALQWIQKNIAAFGGDPGNVTIFGESAGGVSVQSLLTIPASKGLFHKAIIESGGGRDGVLTGRPLNQENANVHYPVSAEAIGVNFAKRYKIEGTDAAALAKLRALSAAEIVDEGQEAAGPGGPPTYSGPILDGKLVVETAESAYKAGRVPPVPIIIGSNSAEVPAGFVNATSKEQLLSLFGSQQEAAAKVYDPEGKTEFAQMLTLVNTDKVWAEPARFTAQAFAAQSRPAYVYLFSYVSPTMQQYMRYGAGHGSEIPYVFGAVRGQNGAPVVPKDQEVATRMNTYWANFAKTGNPNGKGLPKWPMYDVKQNTLLEFRPDGAAVGEPDPKKARLDVVEKAVTSGSLR</sequence>
<comment type="caution">
    <text evidence="5">The sequence shown here is derived from an EMBL/GenBank/DDBJ whole genome shotgun (WGS) entry which is preliminary data.</text>
</comment>
<dbReference type="EC" id="3.1.1.-" evidence="3"/>
<feature type="signal peptide" evidence="3">
    <location>
        <begin position="1"/>
        <end position="18"/>
    </location>
</feature>
<feature type="chain" id="PRO_5044970923" description="Carboxylic ester hydrolase" evidence="3">
    <location>
        <begin position="19"/>
        <end position="531"/>
    </location>
</feature>
<evidence type="ECO:0000313" key="5">
    <source>
        <dbReference type="EMBL" id="MBO3272359.1"/>
    </source>
</evidence>
<accession>A0ABS3TFD0</accession>
<name>A0ABS3TFD0_9BACT</name>
<organism evidence="5 6">
    <name type="scientific">Hymenobacter defluvii</name>
    <dbReference type="NCBI Taxonomy" id="2054411"/>
    <lineage>
        <taxon>Bacteria</taxon>
        <taxon>Pseudomonadati</taxon>
        <taxon>Bacteroidota</taxon>
        <taxon>Cytophagia</taxon>
        <taxon>Cytophagales</taxon>
        <taxon>Hymenobacteraceae</taxon>
        <taxon>Hymenobacter</taxon>
    </lineage>
</organism>
<evidence type="ECO:0000259" key="4">
    <source>
        <dbReference type="Pfam" id="PF00135"/>
    </source>
</evidence>
<gene>
    <name evidence="5" type="ORF">J4D97_17025</name>
</gene>
<dbReference type="Gene3D" id="3.40.50.1820">
    <property type="entry name" value="alpha/beta hydrolase"/>
    <property type="match status" value="1"/>
</dbReference>
<feature type="domain" description="Carboxylesterase type B" evidence="4">
    <location>
        <begin position="22"/>
        <end position="505"/>
    </location>
</feature>
<evidence type="ECO:0000256" key="2">
    <source>
        <dbReference type="ARBA" id="ARBA00022801"/>
    </source>
</evidence>
<dbReference type="InterPro" id="IPR029058">
    <property type="entry name" value="AB_hydrolase_fold"/>
</dbReference>
<keyword evidence="3" id="KW-0732">Signal</keyword>
<dbReference type="InterPro" id="IPR050309">
    <property type="entry name" value="Type-B_Carboxylest/Lipase"/>
</dbReference>
<dbReference type="PROSITE" id="PS00122">
    <property type="entry name" value="CARBOXYLESTERASE_B_1"/>
    <property type="match status" value="1"/>
</dbReference>
<dbReference type="EMBL" id="JAGETX010000011">
    <property type="protein sequence ID" value="MBO3272359.1"/>
    <property type="molecule type" value="Genomic_DNA"/>
</dbReference>
<protein>
    <recommendedName>
        <fullName evidence="3">Carboxylic ester hydrolase</fullName>
        <ecNumber evidence="3">3.1.1.-</ecNumber>
    </recommendedName>
</protein>
<dbReference type="PROSITE" id="PS00941">
    <property type="entry name" value="CARBOXYLESTERASE_B_2"/>
    <property type="match status" value="1"/>
</dbReference>
<dbReference type="PANTHER" id="PTHR11559">
    <property type="entry name" value="CARBOXYLESTERASE"/>
    <property type="match status" value="1"/>
</dbReference>
<evidence type="ECO:0000256" key="1">
    <source>
        <dbReference type="ARBA" id="ARBA00005964"/>
    </source>
</evidence>
<reference evidence="5 6" key="1">
    <citation type="submission" date="2021-03" db="EMBL/GenBank/DDBJ databases">
        <authorList>
            <person name="Kim M.K."/>
        </authorList>
    </citation>
    <scope>NUCLEOTIDE SEQUENCE [LARGE SCALE GENOMIC DNA]</scope>
    <source>
        <strain evidence="5 6">BT507</strain>
    </source>
</reference>
<keyword evidence="2 3" id="KW-0378">Hydrolase</keyword>
<dbReference type="RefSeq" id="WP_208308623.1">
    <property type="nucleotide sequence ID" value="NZ_JAGETX010000011.1"/>
</dbReference>
<dbReference type="InterPro" id="IPR019819">
    <property type="entry name" value="Carboxylesterase_B_CS"/>
</dbReference>